<dbReference type="InterPro" id="IPR036259">
    <property type="entry name" value="MFS_trans_sf"/>
</dbReference>
<evidence type="ECO:0000256" key="1">
    <source>
        <dbReference type="ARBA" id="ARBA00004370"/>
    </source>
</evidence>
<evidence type="ECO:0000256" key="6">
    <source>
        <dbReference type="SAM" id="Phobius"/>
    </source>
</evidence>
<reference evidence="8" key="3">
    <citation type="submission" date="2015-04" db="UniProtKB">
        <authorList>
            <consortium name="EnsemblPlants"/>
        </authorList>
    </citation>
    <scope>IDENTIFICATION</scope>
    <source>
        <strain evidence="8">cv. Jemalong A17</strain>
    </source>
</reference>
<sequence length="240" mass="26708">MRTDLQSSVFFPYIAFMQNMLNFFCPLHTCRKAILRKIYPAEEVDAEIQALQESVAMELKEAESSEKISMMTLLKTTSVRRGLYAGMGLQIFQQFVGINIVMYFSPTIVQLAGFASNQTAMLLSLITAGLNTFGSLISIYFIDKTGRKKLALISLFGVVLSLVLLTVTFRQTETHSPMISEIETYRFNNTCPAFTPSRGGWDCTTCLKASPKCGFCASDSNKVLFTLVQKKSFKSSACPI</sequence>
<feature type="transmembrane region" description="Helical" evidence="6">
    <location>
        <begin position="83"/>
        <end position="105"/>
    </location>
</feature>
<proteinExistence type="predicted"/>
<evidence type="ECO:0000256" key="4">
    <source>
        <dbReference type="ARBA" id="ARBA00022989"/>
    </source>
</evidence>
<dbReference type="Gene3D" id="1.20.1250.20">
    <property type="entry name" value="MFS general substrate transporter like domains"/>
    <property type="match status" value="1"/>
</dbReference>
<dbReference type="PANTHER" id="PTHR48020">
    <property type="entry name" value="PROTON MYO-INOSITOL COTRANSPORTER"/>
    <property type="match status" value="1"/>
</dbReference>
<dbReference type="InterPro" id="IPR050814">
    <property type="entry name" value="Myo-inositol_Transporter"/>
</dbReference>
<dbReference type="HOGENOM" id="CLU_1157903_0_0_1"/>
<evidence type="ECO:0000256" key="3">
    <source>
        <dbReference type="ARBA" id="ARBA00022692"/>
    </source>
</evidence>
<keyword evidence="9" id="KW-1185">Reference proteome</keyword>
<organism evidence="7 9">
    <name type="scientific">Medicago truncatula</name>
    <name type="common">Barrel medic</name>
    <name type="synonym">Medicago tribuloides</name>
    <dbReference type="NCBI Taxonomy" id="3880"/>
    <lineage>
        <taxon>Eukaryota</taxon>
        <taxon>Viridiplantae</taxon>
        <taxon>Streptophyta</taxon>
        <taxon>Embryophyta</taxon>
        <taxon>Tracheophyta</taxon>
        <taxon>Spermatophyta</taxon>
        <taxon>Magnoliopsida</taxon>
        <taxon>eudicotyledons</taxon>
        <taxon>Gunneridae</taxon>
        <taxon>Pentapetalae</taxon>
        <taxon>rosids</taxon>
        <taxon>fabids</taxon>
        <taxon>Fabales</taxon>
        <taxon>Fabaceae</taxon>
        <taxon>Papilionoideae</taxon>
        <taxon>50 kb inversion clade</taxon>
        <taxon>NPAAA clade</taxon>
        <taxon>Hologalegina</taxon>
        <taxon>IRL clade</taxon>
        <taxon>Trifolieae</taxon>
        <taxon>Medicago</taxon>
    </lineage>
</organism>
<reference evidence="7 9" key="2">
    <citation type="journal article" date="2014" name="BMC Genomics">
        <title>An improved genome release (version Mt4.0) for the model legume Medicago truncatula.</title>
        <authorList>
            <person name="Tang H."/>
            <person name="Krishnakumar V."/>
            <person name="Bidwell S."/>
            <person name="Rosen B."/>
            <person name="Chan A."/>
            <person name="Zhou S."/>
            <person name="Gentzbittel L."/>
            <person name="Childs K.L."/>
            <person name="Yandell M."/>
            <person name="Gundlach H."/>
            <person name="Mayer K.F."/>
            <person name="Schwartz D.C."/>
            <person name="Town C.D."/>
        </authorList>
    </citation>
    <scope>GENOME REANNOTATION</scope>
    <source>
        <strain evidence="7">A17</strain>
        <strain evidence="8 9">cv. Jemalong A17</strain>
    </source>
</reference>
<evidence type="ECO:0000256" key="5">
    <source>
        <dbReference type="ARBA" id="ARBA00023136"/>
    </source>
</evidence>
<dbReference type="GO" id="GO:0022857">
    <property type="term" value="F:transmembrane transporter activity"/>
    <property type="evidence" value="ECO:0007669"/>
    <property type="project" value="InterPro"/>
</dbReference>
<dbReference type="SUPFAM" id="SSF103473">
    <property type="entry name" value="MFS general substrate transporter"/>
    <property type="match status" value="1"/>
</dbReference>
<keyword evidence="3 6" id="KW-0812">Transmembrane</keyword>
<dbReference type="GO" id="GO:0016020">
    <property type="term" value="C:membrane"/>
    <property type="evidence" value="ECO:0007669"/>
    <property type="project" value="UniProtKB-SubCell"/>
</dbReference>
<dbReference type="EnsemblPlants" id="KEH24816">
    <property type="protein sequence ID" value="KEH24816"/>
    <property type="gene ID" value="MTR_6g006260"/>
</dbReference>
<evidence type="ECO:0000313" key="9">
    <source>
        <dbReference type="Proteomes" id="UP000002051"/>
    </source>
</evidence>
<evidence type="ECO:0000256" key="2">
    <source>
        <dbReference type="ARBA" id="ARBA00022448"/>
    </source>
</evidence>
<dbReference type="AlphaFoldDB" id="A0A072U647"/>
<feature type="transmembrane region" description="Helical" evidence="6">
    <location>
        <begin position="120"/>
        <end position="143"/>
    </location>
</feature>
<dbReference type="PANTHER" id="PTHR48020:SF38">
    <property type="entry name" value="INOSITOL TRANSPORTER 2-RELATED"/>
    <property type="match status" value="1"/>
</dbReference>
<dbReference type="Pfam" id="PF00083">
    <property type="entry name" value="Sugar_tr"/>
    <property type="match status" value="1"/>
</dbReference>
<gene>
    <name evidence="7" type="ordered locus">MTR_6g006260</name>
</gene>
<dbReference type="EMBL" id="CM001222">
    <property type="protein sequence ID" value="KEH24816.1"/>
    <property type="molecule type" value="Genomic_DNA"/>
</dbReference>
<accession>A0A072U647</accession>
<name>A0A072U647_MEDTR</name>
<dbReference type="InterPro" id="IPR005828">
    <property type="entry name" value="MFS_sugar_transport-like"/>
</dbReference>
<keyword evidence="2" id="KW-0813">Transport</keyword>
<keyword evidence="5 6" id="KW-0472">Membrane</keyword>
<reference evidence="7 9" key="1">
    <citation type="journal article" date="2011" name="Nature">
        <title>The Medicago genome provides insight into the evolution of rhizobial symbioses.</title>
        <authorList>
            <person name="Young N.D."/>
            <person name="Debelle F."/>
            <person name="Oldroyd G.E."/>
            <person name="Geurts R."/>
            <person name="Cannon S.B."/>
            <person name="Udvardi M.K."/>
            <person name="Benedito V.A."/>
            <person name="Mayer K.F."/>
            <person name="Gouzy J."/>
            <person name="Schoof H."/>
            <person name="Van de Peer Y."/>
            <person name="Proost S."/>
            <person name="Cook D.R."/>
            <person name="Meyers B.C."/>
            <person name="Spannagl M."/>
            <person name="Cheung F."/>
            <person name="De Mita S."/>
            <person name="Krishnakumar V."/>
            <person name="Gundlach H."/>
            <person name="Zhou S."/>
            <person name="Mudge J."/>
            <person name="Bharti A.K."/>
            <person name="Murray J.D."/>
            <person name="Naoumkina M.A."/>
            <person name="Rosen B."/>
            <person name="Silverstein K.A."/>
            <person name="Tang H."/>
            <person name="Rombauts S."/>
            <person name="Zhao P.X."/>
            <person name="Zhou P."/>
            <person name="Barbe V."/>
            <person name="Bardou P."/>
            <person name="Bechner M."/>
            <person name="Bellec A."/>
            <person name="Berger A."/>
            <person name="Berges H."/>
            <person name="Bidwell S."/>
            <person name="Bisseling T."/>
            <person name="Choisne N."/>
            <person name="Couloux A."/>
            <person name="Denny R."/>
            <person name="Deshpande S."/>
            <person name="Dai X."/>
            <person name="Doyle J.J."/>
            <person name="Dudez A.M."/>
            <person name="Farmer A.D."/>
            <person name="Fouteau S."/>
            <person name="Franken C."/>
            <person name="Gibelin C."/>
            <person name="Gish J."/>
            <person name="Goldstein S."/>
            <person name="Gonzalez A.J."/>
            <person name="Green P.J."/>
            <person name="Hallab A."/>
            <person name="Hartog M."/>
            <person name="Hua A."/>
            <person name="Humphray S.J."/>
            <person name="Jeong D.H."/>
            <person name="Jing Y."/>
            <person name="Jocker A."/>
            <person name="Kenton S.M."/>
            <person name="Kim D.J."/>
            <person name="Klee K."/>
            <person name="Lai H."/>
            <person name="Lang C."/>
            <person name="Lin S."/>
            <person name="Macmil S.L."/>
            <person name="Magdelenat G."/>
            <person name="Matthews L."/>
            <person name="McCorrison J."/>
            <person name="Monaghan E.L."/>
            <person name="Mun J.H."/>
            <person name="Najar F.Z."/>
            <person name="Nicholson C."/>
            <person name="Noirot C."/>
            <person name="O'Bleness M."/>
            <person name="Paule C.R."/>
            <person name="Poulain J."/>
            <person name="Prion F."/>
            <person name="Qin B."/>
            <person name="Qu C."/>
            <person name="Retzel E.F."/>
            <person name="Riddle C."/>
            <person name="Sallet E."/>
            <person name="Samain S."/>
            <person name="Samson N."/>
            <person name="Sanders I."/>
            <person name="Saurat O."/>
            <person name="Scarpelli C."/>
            <person name="Schiex T."/>
            <person name="Segurens B."/>
            <person name="Severin A.J."/>
            <person name="Sherrier D.J."/>
            <person name="Shi R."/>
            <person name="Sims S."/>
            <person name="Singer S.R."/>
            <person name="Sinharoy S."/>
            <person name="Sterck L."/>
            <person name="Viollet A."/>
            <person name="Wang B.B."/>
            <person name="Wang K."/>
            <person name="Wang M."/>
            <person name="Wang X."/>
            <person name="Warfsmann J."/>
            <person name="Weissenbach J."/>
            <person name="White D.D."/>
            <person name="White J.D."/>
            <person name="Wiley G.B."/>
            <person name="Wincker P."/>
            <person name="Xing Y."/>
            <person name="Yang L."/>
            <person name="Yao Z."/>
            <person name="Ying F."/>
            <person name="Zhai J."/>
            <person name="Zhou L."/>
            <person name="Zuber A."/>
            <person name="Denarie J."/>
            <person name="Dixon R.A."/>
            <person name="May G.D."/>
            <person name="Schwartz D.C."/>
            <person name="Rogers J."/>
            <person name="Quetier F."/>
            <person name="Town C.D."/>
            <person name="Roe B.A."/>
        </authorList>
    </citation>
    <scope>NUCLEOTIDE SEQUENCE [LARGE SCALE GENOMIC DNA]</scope>
    <source>
        <strain evidence="7">A17</strain>
        <strain evidence="8 9">cv. Jemalong A17</strain>
    </source>
</reference>
<keyword evidence="4 6" id="KW-1133">Transmembrane helix</keyword>
<protein>
    <submittedName>
        <fullName evidence="7">MFS transporter</fullName>
    </submittedName>
</protein>
<evidence type="ECO:0000313" key="7">
    <source>
        <dbReference type="EMBL" id="KEH24816.1"/>
    </source>
</evidence>
<evidence type="ECO:0000313" key="8">
    <source>
        <dbReference type="EnsemblPlants" id="KEH24816"/>
    </source>
</evidence>
<feature type="transmembrane region" description="Helical" evidence="6">
    <location>
        <begin position="150"/>
        <end position="169"/>
    </location>
</feature>
<comment type="subcellular location">
    <subcellularLocation>
        <location evidence="1">Membrane</location>
    </subcellularLocation>
</comment>
<dbReference type="Proteomes" id="UP000002051">
    <property type="component" value="Chromosome 6"/>
</dbReference>